<sequence length="277" mass="31109">MQKTFELSLTTQGPTYPPSEVMNENGDYVVIGRINREADNGKTVTDWGHAIVSPDSYTPDFGKQSPYEIVEEINYKDKSHNDMILCTLPLPLSNNNYPMVFAPEQLNDTNSIKRSSIPFHEITPPDTRREDGLREMPPITLGQWIKAKGNVTITVSPDKHHATFEFEFNELIPDSLYTIMSLREWDLDPEKVTRPGPLGIPNVFITDTDGNGHFWAKLPNPFPSSDQSGRNRVINVILLWMSNRMSHGGAIGLHGLGGDVHAQLKMKGPSFFELETC</sequence>
<organism evidence="1">
    <name type="scientific">hydrothermal vent metagenome</name>
    <dbReference type="NCBI Taxonomy" id="652676"/>
    <lineage>
        <taxon>unclassified sequences</taxon>
        <taxon>metagenomes</taxon>
        <taxon>ecological metagenomes</taxon>
    </lineage>
</organism>
<name>A0A3B0WSM1_9ZZZZ</name>
<reference evidence="1" key="1">
    <citation type="submission" date="2018-06" db="EMBL/GenBank/DDBJ databases">
        <authorList>
            <person name="Zhirakovskaya E."/>
        </authorList>
    </citation>
    <scope>NUCLEOTIDE SEQUENCE</scope>
</reference>
<gene>
    <name evidence="1" type="ORF">MNBD_GAMMA11-3002</name>
</gene>
<proteinExistence type="predicted"/>
<evidence type="ECO:0000313" key="1">
    <source>
        <dbReference type="EMBL" id="VAW58391.1"/>
    </source>
</evidence>
<dbReference type="AlphaFoldDB" id="A0A3B0WSM1"/>
<accession>A0A3B0WSM1</accession>
<dbReference type="EMBL" id="UOFG01000035">
    <property type="protein sequence ID" value="VAW58391.1"/>
    <property type="molecule type" value="Genomic_DNA"/>
</dbReference>
<protein>
    <submittedName>
        <fullName evidence="1">Uncharacterized protein</fullName>
    </submittedName>
</protein>